<feature type="domain" description="Orn/Lys/Arg decarboxylases family 1 pyridoxal-P attachment site" evidence="3">
    <location>
        <begin position="5"/>
        <end position="117"/>
    </location>
</feature>
<dbReference type="InterPro" id="IPR052357">
    <property type="entry name" value="Orn_Lys_Arg_decarboxylase-I"/>
</dbReference>
<dbReference type="EC" id="4.1.1.-" evidence="4"/>
<dbReference type="InterPro" id="IPR000310">
    <property type="entry name" value="Orn/Lys/Arg_deCO2ase_major_dom"/>
</dbReference>
<dbReference type="InterPro" id="IPR015424">
    <property type="entry name" value="PyrdxlP-dep_Trfase"/>
</dbReference>
<dbReference type="Pfam" id="PF01276">
    <property type="entry name" value="OKR_DC_1"/>
    <property type="match status" value="1"/>
</dbReference>
<protein>
    <submittedName>
        <fullName evidence="4">Orn/Lys/Arg decarboxylase major region</fullName>
        <ecNumber evidence="4">4.1.1.-</ecNumber>
    </submittedName>
</protein>
<dbReference type="SUPFAM" id="SSF53383">
    <property type="entry name" value="PLP-dependent transferases"/>
    <property type="match status" value="1"/>
</dbReference>
<keyword evidence="4" id="KW-0456">Lyase</keyword>
<comment type="cofactor">
    <cofactor evidence="1">
        <name>pyridoxal 5'-phosphate</name>
        <dbReference type="ChEBI" id="CHEBI:597326"/>
    </cofactor>
</comment>
<feature type="non-terminal residue" evidence="4">
    <location>
        <position position="245"/>
    </location>
</feature>
<accession>J9GAC1</accession>
<dbReference type="PANTHER" id="PTHR43277:SF4">
    <property type="entry name" value="ARGININE DECARBOXYLASE"/>
    <property type="match status" value="1"/>
</dbReference>
<dbReference type="EMBL" id="AMCI01005305">
    <property type="protein sequence ID" value="EJW96384.1"/>
    <property type="molecule type" value="Genomic_DNA"/>
</dbReference>
<sequence>MAEICHARGVVLLVDEAHGPHLGFSELLPASALQQGADACAQSTHKIVGAMTQCSMVHFQGARLDLQRAADVMSILTTTSPNYFLMASLDAARAQLQEHGAVMSELACEAARRLRSLCREFAGLRIMEQQDCGGLALDMTKVTVNFADWGFSGVEAGDIFRSYKAAVELVDAENVLFLVTYADMDNGFAEGLARIRQALQYMETHKKQRQSQFKAVKVPKTEAVLSLRNVFYSAKESVPLSAAAG</sequence>
<keyword evidence="2" id="KW-0663">Pyridoxal phosphate</keyword>
<dbReference type="AlphaFoldDB" id="J9GAC1"/>
<organism evidence="4">
    <name type="scientific">gut metagenome</name>
    <dbReference type="NCBI Taxonomy" id="749906"/>
    <lineage>
        <taxon>unclassified sequences</taxon>
        <taxon>metagenomes</taxon>
        <taxon>organismal metagenomes</taxon>
    </lineage>
</organism>
<dbReference type="GO" id="GO:0016829">
    <property type="term" value="F:lyase activity"/>
    <property type="evidence" value="ECO:0007669"/>
    <property type="project" value="UniProtKB-KW"/>
</dbReference>
<evidence type="ECO:0000256" key="2">
    <source>
        <dbReference type="ARBA" id="ARBA00022898"/>
    </source>
</evidence>
<reference evidence="4" key="1">
    <citation type="journal article" date="2012" name="PLoS ONE">
        <title>Gene sets for utilization of primary and secondary nutrition supplies in the distal gut of endangered iberian lynx.</title>
        <authorList>
            <person name="Alcaide M."/>
            <person name="Messina E."/>
            <person name="Richter M."/>
            <person name="Bargiela R."/>
            <person name="Peplies J."/>
            <person name="Huws S.A."/>
            <person name="Newbold C.J."/>
            <person name="Golyshin P.N."/>
            <person name="Simon M.A."/>
            <person name="Lopez G."/>
            <person name="Yakimov M.M."/>
            <person name="Ferrer M."/>
        </authorList>
    </citation>
    <scope>NUCLEOTIDE SEQUENCE</scope>
</reference>
<evidence type="ECO:0000256" key="1">
    <source>
        <dbReference type="ARBA" id="ARBA00001933"/>
    </source>
</evidence>
<dbReference type="PANTHER" id="PTHR43277">
    <property type="entry name" value="ARGININE DECARBOXYLASE"/>
    <property type="match status" value="1"/>
</dbReference>
<dbReference type="Gene3D" id="3.40.640.10">
    <property type="entry name" value="Type I PLP-dependent aspartate aminotransferase-like (Major domain)"/>
    <property type="match status" value="1"/>
</dbReference>
<comment type="caution">
    <text evidence="4">The sequence shown here is derived from an EMBL/GenBank/DDBJ whole genome shotgun (WGS) entry which is preliminary data.</text>
</comment>
<gene>
    <name evidence="4" type="ORF">EVA_15509</name>
</gene>
<evidence type="ECO:0000259" key="3">
    <source>
        <dbReference type="Pfam" id="PF01276"/>
    </source>
</evidence>
<evidence type="ECO:0000313" key="4">
    <source>
        <dbReference type="EMBL" id="EJW96384.1"/>
    </source>
</evidence>
<proteinExistence type="predicted"/>
<dbReference type="InterPro" id="IPR015421">
    <property type="entry name" value="PyrdxlP-dep_Trfase_major"/>
</dbReference>
<name>J9GAC1_9ZZZZ</name>